<evidence type="ECO:0000313" key="2">
    <source>
        <dbReference type="EMBL" id="KUJ23777.1"/>
    </source>
</evidence>
<feature type="region of interest" description="Disordered" evidence="1">
    <location>
        <begin position="71"/>
        <end position="142"/>
    </location>
</feature>
<name>A0A194XVP0_MOLSC</name>
<organism evidence="2 3">
    <name type="scientific">Mollisia scopiformis</name>
    <name type="common">Conifer needle endophyte fungus</name>
    <name type="synonym">Phialocephala scopiformis</name>
    <dbReference type="NCBI Taxonomy" id="149040"/>
    <lineage>
        <taxon>Eukaryota</taxon>
        <taxon>Fungi</taxon>
        <taxon>Dikarya</taxon>
        <taxon>Ascomycota</taxon>
        <taxon>Pezizomycotina</taxon>
        <taxon>Leotiomycetes</taxon>
        <taxon>Helotiales</taxon>
        <taxon>Mollisiaceae</taxon>
        <taxon>Mollisia</taxon>
    </lineage>
</organism>
<dbReference type="KEGG" id="psco:LY89DRAFT_726837"/>
<gene>
    <name evidence="2" type="ORF">LY89DRAFT_726837</name>
</gene>
<keyword evidence="3" id="KW-1185">Reference proteome</keyword>
<reference evidence="2 3" key="1">
    <citation type="submission" date="2015-10" db="EMBL/GenBank/DDBJ databases">
        <title>Full genome of DAOMC 229536 Phialocephala scopiformis, a fungal endophyte of spruce producing the potent anti-insectan compound rugulosin.</title>
        <authorList>
            <consortium name="DOE Joint Genome Institute"/>
            <person name="Walker A.K."/>
            <person name="Frasz S.L."/>
            <person name="Seifert K.A."/>
            <person name="Miller J.D."/>
            <person name="Mondo S.J."/>
            <person name="Labutti K."/>
            <person name="Lipzen A."/>
            <person name="Dockter R."/>
            <person name="Kennedy M."/>
            <person name="Grigoriev I.V."/>
            <person name="Spatafora J.W."/>
        </authorList>
    </citation>
    <scope>NUCLEOTIDE SEQUENCE [LARGE SCALE GENOMIC DNA]</scope>
    <source>
        <strain evidence="2 3">CBS 120377</strain>
    </source>
</reference>
<dbReference type="AlphaFoldDB" id="A0A194XVP0"/>
<accession>A0A194XVP0</accession>
<evidence type="ECO:0000256" key="1">
    <source>
        <dbReference type="SAM" id="MobiDB-lite"/>
    </source>
</evidence>
<feature type="compositionally biased region" description="Low complexity" evidence="1">
    <location>
        <begin position="76"/>
        <end position="91"/>
    </location>
</feature>
<dbReference type="EMBL" id="KQ947404">
    <property type="protein sequence ID" value="KUJ23777.1"/>
    <property type="molecule type" value="Genomic_DNA"/>
</dbReference>
<feature type="compositionally biased region" description="Basic and acidic residues" evidence="1">
    <location>
        <begin position="191"/>
        <end position="201"/>
    </location>
</feature>
<protein>
    <submittedName>
        <fullName evidence="2">Uncharacterized protein</fullName>
    </submittedName>
</protein>
<proteinExistence type="predicted"/>
<dbReference type="InParanoid" id="A0A194XVP0"/>
<feature type="region of interest" description="Disordered" evidence="1">
    <location>
        <begin position="189"/>
        <end position="211"/>
    </location>
</feature>
<evidence type="ECO:0000313" key="3">
    <source>
        <dbReference type="Proteomes" id="UP000070700"/>
    </source>
</evidence>
<dbReference type="GeneID" id="28828815"/>
<dbReference type="RefSeq" id="XP_018078132.1">
    <property type="nucleotide sequence ID" value="XM_018219089.1"/>
</dbReference>
<feature type="compositionally biased region" description="Polar residues" evidence="1">
    <location>
        <begin position="92"/>
        <end position="131"/>
    </location>
</feature>
<dbReference type="Proteomes" id="UP000070700">
    <property type="component" value="Unassembled WGS sequence"/>
</dbReference>
<sequence>MADPSCTRGEQAYLIYCDNYDTLIVRDWDDLTLREQAEWNMAFPGQVREDEPFLTWVREWPRPGDVYVYEPREPQPYRTPTSAYTAAPTPSFSQIPNSNLRSSPVDAATSSQDLTAQLGNSQDTWTASSNGRKTRDNDPSCPPCRRSHCGGCKGGPPCIPCKGRHLTARQCQGLDNSKGFFGGKDIGWKLGKKDREDDSRQDGAGAGGIIT</sequence>